<dbReference type="EMBL" id="JAABLQ010000001">
    <property type="protein sequence ID" value="NBN78085.1"/>
    <property type="molecule type" value="Genomic_DNA"/>
</dbReference>
<evidence type="ECO:0000259" key="1">
    <source>
        <dbReference type="Pfam" id="PF00188"/>
    </source>
</evidence>
<dbReference type="Pfam" id="PF00188">
    <property type="entry name" value="CAP"/>
    <property type="match status" value="1"/>
</dbReference>
<feature type="domain" description="SCP" evidence="1">
    <location>
        <begin position="51"/>
        <end position="167"/>
    </location>
</feature>
<dbReference type="InterPro" id="IPR035940">
    <property type="entry name" value="CAP_sf"/>
</dbReference>
<name>A0A7X5F3F2_9HYPH</name>
<dbReference type="Proteomes" id="UP000586722">
    <property type="component" value="Unassembled WGS sequence"/>
</dbReference>
<keyword evidence="3" id="KW-1185">Reference proteome</keyword>
<dbReference type="InterPro" id="IPR014044">
    <property type="entry name" value="CAP_dom"/>
</dbReference>
<dbReference type="AlphaFoldDB" id="A0A7X5F3F2"/>
<dbReference type="PANTHER" id="PTHR31157:SF1">
    <property type="entry name" value="SCP DOMAIN-CONTAINING PROTEIN"/>
    <property type="match status" value="1"/>
</dbReference>
<reference evidence="2 3" key="1">
    <citation type="submission" date="2020-01" db="EMBL/GenBank/DDBJ databases">
        <authorList>
            <person name="Peng S.Y."/>
            <person name="Li J."/>
            <person name="Wang M."/>
            <person name="Wang L."/>
            <person name="Wang C.Q."/>
            <person name="Wang J.R."/>
        </authorList>
    </citation>
    <scope>NUCLEOTIDE SEQUENCE [LARGE SCALE GENOMIC DNA]</scope>
    <source>
        <strain evidence="2 3">XCT-53</strain>
    </source>
</reference>
<dbReference type="SUPFAM" id="SSF55797">
    <property type="entry name" value="PR-1-like"/>
    <property type="match status" value="1"/>
</dbReference>
<sequence length="183" mass="19627">MQTRRQIVTGLGSGLALGLVLALAGCGALEPTRLGPATVIEPVAVDEPAMLARLNAYRAGKGLPPVALDPVLTRVSADMARYIAERDSMKTRQHSAEGLSGRLDAAGYRNYAGAENLGAGYASQEAAFAGWQGSAGHDRNLLNPYVTRMGLARMRRSDGTWRHFWVMTLARPEADGRPILVNR</sequence>
<dbReference type="CDD" id="cd05379">
    <property type="entry name" value="CAP_bacterial"/>
    <property type="match status" value="1"/>
</dbReference>
<gene>
    <name evidence="2" type="ORF">GWI72_07375</name>
</gene>
<dbReference type="PANTHER" id="PTHR31157">
    <property type="entry name" value="SCP DOMAIN-CONTAINING PROTEIN"/>
    <property type="match status" value="1"/>
</dbReference>
<dbReference type="PROSITE" id="PS51257">
    <property type="entry name" value="PROKAR_LIPOPROTEIN"/>
    <property type="match status" value="1"/>
</dbReference>
<dbReference type="RefSeq" id="WP_161708244.1">
    <property type="nucleotide sequence ID" value="NZ_JAABLQ010000001.1"/>
</dbReference>
<evidence type="ECO:0000313" key="2">
    <source>
        <dbReference type="EMBL" id="NBN78085.1"/>
    </source>
</evidence>
<evidence type="ECO:0000313" key="3">
    <source>
        <dbReference type="Proteomes" id="UP000586722"/>
    </source>
</evidence>
<proteinExistence type="predicted"/>
<organism evidence="2 3">
    <name type="scientific">Pannonibacter tanglangensis</name>
    <dbReference type="NCBI Taxonomy" id="2750084"/>
    <lineage>
        <taxon>Bacteria</taxon>
        <taxon>Pseudomonadati</taxon>
        <taxon>Pseudomonadota</taxon>
        <taxon>Alphaproteobacteria</taxon>
        <taxon>Hyphomicrobiales</taxon>
        <taxon>Stappiaceae</taxon>
        <taxon>Pannonibacter</taxon>
    </lineage>
</organism>
<dbReference type="Gene3D" id="3.40.33.10">
    <property type="entry name" value="CAP"/>
    <property type="match status" value="1"/>
</dbReference>
<protein>
    <submittedName>
        <fullName evidence="2">CAP domain-containing protein</fullName>
    </submittedName>
</protein>
<comment type="caution">
    <text evidence="2">The sequence shown here is derived from an EMBL/GenBank/DDBJ whole genome shotgun (WGS) entry which is preliminary data.</text>
</comment>
<accession>A0A7X5F3F2</accession>